<keyword evidence="3" id="KW-0010">Activator</keyword>
<evidence type="ECO:0000256" key="2">
    <source>
        <dbReference type="ARBA" id="ARBA00023015"/>
    </source>
</evidence>
<feature type="domain" description="PTS EIIA type-2" evidence="5">
    <location>
        <begin position="495"/>
        <end position="634"/>
    </location>
</feature>
<dbReference type="Proteomes" id="UP000433575">
    <property type="component" value="Unassembled WGS sequence"/>
</dbReference>
<dbReference type="PANTHER" id="PTHR30185">
    <property type="entry name" value="CRYPTIC BETA-GLUCOSIDE BGL OPERON ANTITERMINATOR"/>
    <property type="match status" value="1"/>
</dbReference>
<dbReference type="SUPFAM" id="SSF63520">
    <property type="entry name" value="PTS-regulatory domain, PRD"/>
    <property type="match status" value="2"/>
</dbReference>
<dbReference type="Pfam" id="PF05043">
    <property type="entry name" value="Mga"/>
    <property type="match status" value="1"/>
</dbReference>
<comment type="caution">
    <text evidence="7">The sequence shown here is derived from an EMBL/GenBank/DDBJ whole genome shotgun (WGS) entry which is preliminary data.</text>
</comment>
<keyword evidence="10" id="KW-1185">Reference proteome</keyword>
<dbReference type="Pfam" id="PF08279">
    <property type="entry name" value="HTH_11"/>
    <property type="match status" value="1"/>
</dbReference>
<name>A0A6N7S893_9FIRM</name>
<gene>
    <name evidence="8" type="ORF">GKD88_12005</name>
    <name evidence="7" type="ORF">GKE08_12335</name>
</gene>
<dbReference type="Gene3D" id="1.10.10.10">
    <property type="entry name" value="Winged helix-like DNA-binding domain superfamily/Winged helix DNA-binding domain"/>
    <property type="match status" value="1"/>
</dbReference>
<dbReference type="InterPro" id="IPR036634">
    <property type="entry name" value="PRD_sf"/>
</dbReference>
<evidence type="ECO:0000313" key="7">
    <source>
        <dbReference type="EMBL" id="MSA90114.1"/>
    </source>
</evidence>
<protein>
    <submittedName>
        <fullName evidence="7">PRD domain-containing protein</fullName>
    </submittedName>
</protein>
<organism evidence="7 9">
    <name type="scientific">Holdemania massiliensis</name>
    <dbReference type="NCBI Taxonomy" id="1468449"/>
    <lineage>
        <taxon>Bacteria</taxon>
        <taxon>Bacillati</taxon>
        <taxon>Bacillota</taxon>
        <taxon>Erysipelotrichia</taxon>
        <taxon>Erysipelotrichales</taxon>
        <taxon>Erysipelotrichaceae</taxon>
        <taxon>Holdemania</taxon>
    </lineage>
</organism>
<dbReference type="InterPro" id="IPR007737">
    <property type="entry name" value="Mga_HTH"/>
</dbReference>
<dbReference type="EMBL" id="WKPJ01000020">
    <property type="protein sequence ID" value="MSA90114.1"/>
    <property type="molecule type" value="Genomic_DNA"/>
</dbReference>
<dbReference type="RefSeq" id="WP_154239273.1">
    <property type="nucleotide sequence ID" value="NZ_CALJPI010000032.1"/>
</dbReference>
<evidence type="ECO:0000259" key="6">
    <source>
        <dbReference type="PROSITE" id="PS51372"/>
    </source>
</evidence>
<dbReference type="Pfam" id="PF00359">
    <property type="entry name" value="PTS_EIIA_2"/>
    <property type="match status" value="1"/>
</dbReference>
<evidence type="ECO:0000313" key="10">
    <source>
        <dbReference type="Proteomes" id="UP000480929"/>
    </source>
</evidence>
<dbReference type="EMBL" id="WKPI01000022">
    <property type="protein sequence ID" value="MSC33844.1"/>
    <property type="molecule type" value="Genomic_DNA"/>
</dbReference>
<evidence type="ECO:0000256" key="4">
    <source>
        <dbReference type="ARBA" id="ARBA00023163"/>
    </source>
</evidence>
<feature type="domain" description="PRD" evidence="6">
    <location>
        <begin position="287"/>
        <end position="393"/>
    </location>
</feature>
<dbReference type="InterPro" id="IPR002178">
    <property type="entry name" value="PTS_EIIA_type-2_dom"/>
</dbReference>
<dbReference type="PROSITE" id="PS51372">
    <property type="entry name" value="PRD_2"/>
    <property type="match status" value="2"/>
</dbReference>
<keyword evidence="1" id="KW-0677">Repeat</keyword>
<dbReference type="Proteomes" id="UP000480929">
    <property type="component" value="Unassembled WGS sequence"/>
</dbReference>
<dbReference type="InterPro" id="IPR011608">
    <property type="entry name" value="PRD"/>
</dbReference>
<dbReference type="PROSITE" id="PS51094">
    <property type="entry name" value="PTS_EIIA_TYPE_2"/>
    <property type="match status" value="1"/>
</dbReference>
<evidence type="ECO:0000259" key="5">
    <source>
        <dbReference type="PROSITE" id="PS51094"/>
    </source>
</evidence>
<dbReference type="InterPro" id="IPR013196">
    <property type="entry name" value="HTH_11"/>
</dbReference>
<feature type="domain" description="PRD" evidence="6">
    <location>
        <begin position="173"/>
        <end position="277"/>
    </location>
</feature>
<dbReference type="OrthoDB" id="3175596at2"/>
<keyword evidence="2" id="KW-0805">Transcription regulation</keyword>
<dbReference type="InterPro" id="IPR016152">
    <property type="entry name" value="PTrfase/Anion_transptr"/>
</dbReference>
<evidence type="ECO:0000313" key="8">
    <source>
        <dbReference type="EMBL" id="MSC33844.1"/>
    </source>
</evidence>
<evidence type="ECO:0000313" key="9">
    <source>
        <dbReference type="Proteomes" id="UP000433575"/>
    </source>
</evidence>
<accession>A0A6N7S893</accession>
<dbReference type="InterPro" id="IPR036388">
    <property type="entry name" value="WH-like_DNA-bd_sf"/>
</dbReference>
<dbReference type="Pfam" id="PF00874">
    <property type="entry name" value="PRD"/>
    <property type="match status" value="2"/>
</dbReference>
<dbReference type="SUPFAM" id="SSF55804">
    <property type="entry name" value="Phoshotransferase/anion transport protein"/>
    <property type="match status" value="1"/>
</dbReference>
<dbReference type="Gene3D" id="1.10.1790.10">
    <property type="entry name" value="PRD domain"/>
    <property type="match status" value="2"/>
</dbReference>
<evidence type="ECO:0000256" key="1">
    <source>
        <dbReference type="ARBA" id="ARBA00022737"/>
    </source>
</evidence>
<dbReference type="AlphaFoldDB" id="A0A6N7S893"/>
<proteinExistence type="predicted"/>
<sequence length="640" mass="73711">MKESRSSQMLELLKSKSDSWVSAATLAGLLGVSTRQIRKYVAAVNDGLSVPVILSSDKGYQLCQKAYRNYQLTKRQRVDTPSARQNYLLQELLINEELLIYDVADTLYVSMTTIENDLRLLKEKLKVISLDLVRSQNTVRIYGEETDKRKLMSQLISQAIGNHFVFNEEIDLLTFHYQIWGFRSAIRNIFDECGIFTNDYALNVITLHLIIMIDRVRSGHPLQEHVDLKKVETQPGYQAAVAIAAYLFREFNKELNAAERYHLTLVITNNTTQIDHEKINAQNIQNFIEQRYIEQAQKAVKQVEDHYCLEPFSEDFIAKFAIHIQNLFFRAEHHYQINNPLTDEIKLSYPLIYDISVSIAQYLSKTAQLEINEHEIAYIALHIGSYFESNGKGKMKVSCCFVYADYYAQYIQIINKIRSQFDDQLIIQSAVSINDFDPSRHPAELTLSMTELPGVPDALVLHPFLTAGDMIALSDRLDKMIKQKQGELLKSQLMEFFDARLFYNAVPKMPKAELLKRMCKDLEHLGYGSSHFYTEVMAREKMSSTAYNLVAIPHTLSKDIQHNFIFIAINEAGMKWDSKTVYIVALLGISEKSRRLFSEIFDQLVEIFSESQAVMDLAASKDFKQFIHKLCLKMNHGMEE</sequence>
<keyword evidence="4" id="KW-0804">Transcription</keyword>
<reference evidence="9 10" key="1">
    <citation type="journal article" date="2019" name="Nat. Med.">
        <title>A library of human gut bacterial isolates paired with longitudinal multiomics data enables mechanistic microbiome research.</title>
        <authorList>
            <person name="Poyet M."/>
            <person name="Groussin M."/>
            <person name="Gibbons S.M."/>
            <person name="Avila-Pacheco J."/>
            <person name="Jiang X."/>
            <person name="Kearney S.M."/>
            <person name="Perrotta A.R."/>
            <person name="Berdy B."/>
            <person name="Zhao S."/>
            <person name="Lieberman T.D."/>
            <person name="Swanson P.K."/>
            <person name="Smith M."/>
            <person name="Roesemann S."/>
            <person name="Alexander J.E."/>
            <person name="Rich S.A."/>
            <person name="Livny J."/>
            <person name="Vlamakis H."/>
            <person name="Clish C."/>
            <person name="Bullock K."/>
            <person name="Deik A."/>
            <person name="Scott J."/>
            <person name="Pierce K.A."/>
            <person name="Xavier R.J."/>
            <person name="Alm E.J."/>
        </authorList>
    </citation>
    <scope>NUCLEOTIDE SEQUENCE [LARGE SCALE GENOMIC DNA]</scope>
    <source>
        <strain evidence="7 9">BIOML-A4</strain>
        <strain evidence="8 10">BIOML-A5</strain>
    </source>
</reference>
<dbReference type="GO" id="GO:0006355">
    <property type="term" value="P:regulation of DNA-templated transcription"/>
    <property type="evidence" value="ECO:0007669"/>
    <property type="project" value="InterPro"/>
</dbReference>
<dbReference type="Gene3D" id="3.40.930.10">
    <property type="entry name" value="Mannitol-specific EII, Chain A"/>
    <property type="match status" value="1"/>
</dbReference>
<evidence type="ECO:0000256" key="3">
    <source>
        <dbReference type="ARBA" id="ARBA00023159"/>
    </source>
</evidence>
<dbReference type="PANTHER" id="PTHR30185:SF12">
    <property type="entry name" value="TRANSCRIPTIONAL REGULATOR MANR"/>
    <property type="match status" value="1"/>
</dbReference>
<dbReference type="InterPro" id="IPR050661">
    <property type="entry name" value="BglG_antiterminators"/>
</dbReference>